<keyword evidence="6" id="KW-0645">Protease</keyword>
<organism evidence="6 7">
    <name type="scientific">Bythopirellula goksoeyrii</name>
    <dbReference type="NCBI Taxonomy" id="1400387"/>
    <lineage>
        <taxon>Bacteria</taxon>
        <taxon>Pseudomonadati</taxon>
        <taxon>Planctomycetota</taxon>
        <taxon>Planctomycetia</taxon>
        <taxon>Pirellulales</taxon>
        <taxon>Lacipirellulaceae</taxon>
        <taxon>Bythopirellula</taxon>
    </lineage>
</organism>
<dbReference type="EC" id="3.4.24.55" evidence="6"/>
<dbReference type="PROSITE" id="PS00143">
    <property type="entry name" value="INSULINASE"/>
    <property type="match status" value="1"/>
</dbReference>
<gene>
    <name evidence="6" type="primary">ptrA</name>
    <name evidence="6" type="ORF">Pr1d_28360</name>
</gene>
<dbReference type="KEGG" id="bgok:Pr1d_28360"/>
<dbReference type="AlphaFoldDB" id="A0A5B9QD43"/>
<evidence type="ECO:0000259" key="4">
    <source>
        <dbReference type="Pfam" id="PF00675"/>
    </source>
</evidence>
<keyword evidence="6" id="KW-0378">Hydrolase</keyword>
<evidence type="ECO:0000256" key="2">
    <source>
        <dbReference type="ARBA" id="ARBA00007261"/>
    </source>
</evidence>
<accession>A0A5B9QD43</accession>
<evidence type="ECO:0000259" key="5">
    <source>
        <dbReference type="Pfam" id="PF05193"/>
    </source>
</evidence>
<sequence length="410" mass="46370">MKFRSHTLENGLEIVAECNDTAHSVGLGFFVRTGARDETDAVAGVSHFLEHMVFKGTPHRTADDVNREFDELGAHYNAFTSEENTVYYASVLPEYQESVIDILADIMRPSLRDEDFDMEKKVIIEEIQMYADQPPFGMDDKIKELHYGRHPLARSVLGTEFTVGELAVDQMRDYFESRYASDNLFIAAAGKVDFDALVKQVESRCVDWKPALTVRELPPYESHTGFQCVPRPTSTQQYILQLADAPAAEDDRRFAAKLLATMFGDDSGSRLYWELVDPGLVESASLGHYEYQGAGMYFSWLSCAPEDAVANFSRMSELQDVAQEKGFTEQELYQAKSKVKARVVLGSERPRNRLFNVGGNWLQRREYRSVADDLQAIDAVTLDEVERLLTEFPINQHTTVTIGPLKSWPS</sequence>
<dbReference type="Gene3D" id="3.30.830.10">
    <property type="entry name" value="Metalloenzyme, LuxS/M16 peptidase-like"/>
    <property type="match status" value="2"/>
</dbReference>
<reference evidence="6 7" key="1">
    <citation type="submission" date="2019-08" db="EMBL/GenBank/DDBJ databases">
        <title>Deep-cultivation of Planctomycetes and their phenomic and genomic characterization uncovers novel biology.</title>
        <authorList>
            <person name="Wiegand S."/>
            <person name="Jogler M."/>
            <person name="Boedeker C."/>
            <person name="Pinto D."/>
            <person name="Vollmers J."/>
            <person name="Rivas-Marin E."/>
            <person name="Kohn T."/>
            <person name="Peeters S.H."/>
            <person name="Heuer A."/>
            <person name="Rast P."/>
            <person name="Oberbeckmann S."/>
            <person name="Bunk B."/>
            <person name="Jeske O."/>
            <person name="Meyerdierks A."/>
            <person name="Storesund J.E."/>
            <person name="Kallscheuer N."/>
            <person name="Luecker S."/>
            <person name="Lage O.M."/>
            <person name="Pohl T."/>
            <person name="Merkel B.J."/>
            <person name="Hornburger P."/>
            <person name="Mueller R.-W."/>
            <person name="Bruemmer F."/>
            <person name="Labrenz M."/>
            <person name="Spormann A.M."/>
            <person name="Op den Camp H."/>
            <person name="Overmann J."/>
            <person name="Amann R."/>
            <person name="Jetten M.S.M."/>
            <person name="Mascher T."/>
            <person name="Medema M.H."/>
            <person name="Devos D.P."/>
            <person name="Kaster A.-K."/>
            <person name="Ovreas L."/>
            <person name="Rohde M."/>
            <person name="Galperin M.Y."/>
            <person name="Jogler C."/>
        </authorList>
    </citation>
    <scope>NUCLEOTIDE SEQUENCE [LARGE SCALE GENOMIC DNA]</scope>
    <source>
        <strain evidence="6 7">Pr1d</strain>
    </source>
</reference>
<dbReference type="EMBL" id="CP042913">
    <property type="protein sequence ID" value="QEG35535.1"/>
    <property type="molecule type" value="Genomic_DNA"/>
</dbReference>
<dbReference type="InterPro" id="IPR001431">
    <property type="entry name" value="Pept_M16_Zn_BS"/>
</dbReference>
<evidence type="ECO:0000313" key="7">
    <source>
        <dbReference type="Proteomes" id="UP000323917"/>
    </source>
</evidence>
<name>A0A5B9QD43_9BACT</name>
<comment type="cofactor">
    <cofactor evidence="1">
        <name>Zn(2+)</name>
        <dbReference type="ChEBI" id="CHEBI:29105"/>
    </cofactor>
</comment>
<dbReference type="InterPro" id="IPR007863">
    <property type="entry name" value="Peptidase_M16_C"/>
</dbReference>
<dbReference type="Pfam" id="PF00675">
    <property type="entry name" value="Peptidase_M16"/>
    <property type="match status" value="1"/>
</dbReference>
<dbReference type="Proteomes" id="UP000323917">
    <property type="component" value="Chromosome"/>
</dbReference>
<dbReference type="OrthoDB" id="9811314at2"/>
<evidence type="ECO:0000256" key="3">
    <source>
        <dbReference type="RuleBase" id="RU004447"/>
    </source>
</evidence>
<evidence type="ECO:0000313" key="6">
    <source>
        <dbReference type="EMBL" id="QEG35535.1"/>
    </source>
</evidence>
<proteinExistence type="inferred from homology"/>
<keyword evidence="7" id="KW-1185">Reference proteome</keyword>
<comment type="similarity">
    <text evidence="2 3">Belongs to the peptidase M16 family.</text>
</comment>
<dbReference type="InterPro" id="IPR050361">
    <property type="entry name" value="MPP/UQCRC_Complex"/>
</dbReference>
<dbReference type="RefSeq" id="WP_148074039.1">
    <property type="nucleotide sequence ID" value="NZ_CP042913.1"/>
</dbReference>
<dbReference type="Pfam" id="PF05193">
    <property type="entry name" value="Peptidase_M16_C"/>
    <property type="match status" value="1"/>
</dbReference>
<dbReference type="PANTHER" id="PTHR11851:SF49">
    <property type="entry name" value="MITOCHONDRIAL-PROCESSING PEPTIDASE SUBUNIT ALPHA"/>
    <property type="match status" value="1"/>
</dbReference>
<evidence type="ECO:0000256" key="1">
    <source>
        <dbReference type="ARBA" id="ARBA00001947"/>
    </source>
</evidence>
<feature type="domain" description="Peptidase M16 C-terminal" evidence="5">
    <location>
        <begin position="168"/>
        <end position="338"/>
    </location>
</feature>
<dbReference type="SUPFAM" id="SSF63411">
    <property type="entry name" value="LuxS/MPP-like metallohydrolase"/>
    <property type="match status" value="2"/>
</dbReference>
<feature type="domain" description="Peptidase M16 N-terminal" evidence="4">
    <location>
        <begin position="15"/>
        <end position="159"/>
    </location>
</feature>
<dbReference type="InterPro" id="IPR011765">
    <property type="entry name" value="Pept_M16_N"/>
</dbReference>
<dbReference type="InterPro" id="IPR011249">
    <property type="entry name" value="Metalloenz_LuxS/M16"/>
</dbReference>
<dbReference type="GO" id="GO:0004222">
    <property type="term" value="F:metalloendopeptidase activity"/>
    <property type="evidence" value="ECO:0007669"/>
    <property type="project" value="UniProtKB-EC"/>
</dbReference>
<dbReference type="PANTHER" id="PTHR11851">
    <property type="entry name" value="METALLOPROTEASE"/>
    <property type="match status" value="1"/>
</dbReference>
<dbReference type="GO" id="GO:0006508">
    <property type="term" value="P:proteolysis"/>
    <property type="evidence" value="ECO:0007669"/>
    <property type="project" value="UniProtKB-KW"/>
</dbReference>
<protein>
    <submittedName>
        <fullName evidence="6">Protease 3</fullName>
        <ecNumber evidence="6">3.4.24.55</ecNumber>
    </submittedName>
</protein>
<dbReference type="GO" id="GO:0046872">
    <property type="term" value="F:metal ion binding"/>
    <property type="evidence" value="ECO:0007669"/>
    <property type="project" value="InterPro"/>
</dbReference>